<evidence type="ECO:0000256" key="4">
    <source>
        <dbReference type="ARBA" id="ARBA00023242"/>
    </source>
</evidence>
<dbReference type="InterPro" id="IPR001356">
    <property type="entry name" value="HD"/>
</dbReference>
<dbReference type="InterPro" id="IPR017970">
    <property type="entry name" value="Homeobox_CS"/>
</dbReference>
<protein>
    <recommendedName>
        <fullName evidence="8">Homeobox domain-containing protein</fullName>
    </recommendedName>
</protein>
<feature type="DNA-binding region" description="Homeobox" evidence="5">
    <location>
        <begin position="115"/>
        <end position="174"/>
    </location>
</feature>
<accession>A0A7R9A0C8</accession>
<dbReference type="InterPro" id="IPR050649">
    <property type="entry name" value="Paired_Homeobox_TFs"/>
</dbReference>
<proteinExistence type="predicted"/>
<evidence type="ECO:0000256" key="1">
    <source>
        <dbReference type="ARBA" id="ARBA00004123"/>
    </source>
</evidence>
<dbReference type="OrthoDB" id="6159439at2759"/>
<dbReference type="GO" id="GO:0000981">
    <property type="term" value="F:DNA-binding transcription factor activity, RNA polymerase II-specific"/>
    <property type="evidence" value="ECO:0007669"/>
    <property type="project" value="InterPro"/>
</dbReference>
<feature type="domain" description="Homeobox" evidence="8">
    <location>
        <begin position="113"/>
        <end position="173"/>
    </location>
</feature>
<reference evidence="9" key="1">
    <citation type="submission" date="2020-11" db="EMBL/GenBank/DDBJ databases">
        <authorList>
            <person name="Tran Van P."/>
        </authorList>
    </citation>
    <scope>NUCLEOTIDE SEQUENCE</scope>
</reference>
<organism evidence="9">
    <name type="scientific">Darwinula stevensoni</name>
    <dbReference type="NCBI Taxonomy" id="69355"/>
    <lineage>
        <taxon>Eukaryota</taxon>
        <taxon>Metazoa</taxon>
        <taxon>Ecdysozoa</taxon>
        <taxon>Arthropoda</taxon>
        <taxon>Crustacea</taxon>
        <taxon>Oligostraca</taxon>
        <taxon>Ostracoda</taxon>
        <taxon>Podocopa</taxon>
        <taxon>Podocopida</taxon>
        <taxon>Darwinulocopina</taxon>
        <taxon>Darwinuloidea</taxon>
        <taxon>Darwinulidae</taxon>
        <taxon>Darwinula</taxon>
    </lineage>
</organism>
<keyword evidence="2 5" id="KW-0238">DNA-binding</keyword>
<dbReference type="PROSITE" id="PS00027">
    <property type="entry name" value="HOMEOBOX_1"/>
    <property type="match status" value="1"/>
</dbReference>
<dbReference type="EMBL" id="LR899870">
    <property type="protein sequence ID" value="CAD7243021.1"/>
    <property type="molecule type" value="Genomic_DNA"/>
</dbReference>
<dbReference type="EMBL" id="CAJPEV010000353">
    <property type="protein sequence ID" value="CAG0884359.1"/>
    <property type="molecule type" value="Genomic_DNA"/>
</dbReference>
<evidence type="ECO:0000256" key="5">
    <source>
        <dbReference type="PROSITE-ProRule" id="PRU00108"/>
    </source>
</evidence>
<evidence type="ECO:0000259" key="8">
    <source>
        <dbReference type="PROSITE" id="PS50071"/>
    </source>
</evidence>
<dbReference type="PROSITE" id="PS50071">
    <property type="entry name" value="HOMEOBOX_2"/>
    <property type="match status" value="1"/>
</dbReference>
<evidence type="ECO:0000256" key="7">
    <source>
        <dbReference type="SAM" id="MobiDB-lite"/>
    </source>
</evidence>
<dbReference type="InterPro" id="IPR009057">
    <property type="entry name" value="Homeodomain-like_sf"/>
</dbReference>
<evidence type="ECO:0000256" key="2">
    <source>
        <dbReference type="ARBA" id="ARBA00023125"/>
    </source>
</evidence>
<sequence length="292" mass="32454">MPNANAIKQEEREGSRHLASVCHTSPVCHATPVCHGPSFQGSEWSKRGPGGDRLGAFPAIRLMFPLQPDMLGANEPGCLQAKDRKEPGNSKAEATPKEKREEGKGKRKNDGSPKKKKTRTTFTAWQLEELERAFERAPYPDVFAREDLALRLQLSESRVQVWFQNRRAKWRKREPPRKNYVPPTPLPTVGQTYTNLNQLPPFAATYDTPWSCYDNTASFNLVAPSYTNQNASYAYAPLPQPMGDLGMLAGGSDVESKDFPDLHCLPFSIDDSLGLTETGGRKPVVTLDSLLP</sequence>
<comment type="subcellular location">
    <subcellularLocation>
        <location evidence="1 5 6">Nucleus</location>
    </subcellularLocation>
</comment>
<dbReference type="Proteomes" id="UP000677054">
    <property type="component" value="Unassembled WGS sequence"/>
</dbReference>
<feature type="region of interest" description="Disordered" evidence="7">
    <location>
        <begin position="73"/>
        <end position="120"/>
    </location>
</feature>
<gene>
    <name evidence="9" type="ORF">DSTB1V02_LOCUS2959</name>
</gene>
<dbReference type="FunFam" id="1.10.10.60:FF:000252">
    <property type="entry name" value="Retinal homeobox protein Rx-B"/>
    <property type="match status" value="1"/>
</dbReference>
<evidence type="ECO:0000256" key="3">
    <source>
        <dbReference type="ARBA" id="ARBA00023155"/>
    </source>
</evidence>
<dbReference type="GO" id="GO:0005634">
    <property type="term" value="C:nucleus"/>
    <property type="evidence" value="ECO:0007669"/>
    <property type="project" value="UniProtKB-SubCell"/>
</dbReference>
<evidence type="ECO:0000313" key="10">
    <source>
        <dbReference type="Proteomes" id="UP000677054"/>
    </source>
</evidence>
<dbReference type="PANTHER" id="PTHR24329:SF543">
    <property type="entry name" value="FI01017P-RELATED"/>
    <property type="match status" value="1"/>
</dbReference>
<dbReference type="GO" id="GO:0000977">
    <property type="term" value="F:RNA polymerase II transcription regulatory region sequence-specific DNA binding"/>
    <property type="evidence" value="ECO:0007669"/>
    <property type="project" value="TreeGrafter"/>
</dbReference>
<dbReference type="SUPFAM" id="SSF46689">
    <property type="entry name" value="Homeodomain-like"/>
    <property type="match status" value="1"/>
</dbReference>
<keyword evidence="10" id="KW-1185">Reference proteome</keyword>
<dbReference type="SMART" id="SM00389">
    <property type="entry name" value="HOX"/>
    <property type="match status" value="1"/>
</dbReference>
<dbReference type="AlphaFoldDB" id="A0A7R9A0C8"/>
<feature type="compositionally biased region" description="Basic and acidic residues" evidence="7">
    <location>
        <begin position="81"/>
        <end position="113"/>
    </location>
</feature>
<name>A0A7R9A0C8_9CRUS</name>
<evidence type="ECO:0000256" key="6">
    <source>
        <dbReference type="RuleBase" id="RU000682"/>
    </source>
</evidence>
<evidence type="ECO:0000313" key="9">
    <source>
        <dbReference type="EMBL" id="CAD7243021.1"/>
    </source>
</evidence>
<dbReference type="CDD" id="cd00086">
    <property type="entry name" value="homeodomain"/>
    <property type="match status" value="1"/>
</dbReference>
<dbReference type="Pfam" id="PF00046">
    <property type="entry name" value="Homeodomain"/>
    <property type="match status" value="1"/>
</dbReference>
<dbReference type="Gene3D" id="1.10.10.60">
    <property type="entry name" value="Homeodomain-like"/>
    <property type="match status" value="1"/>
</dbReference>
<keyword evidence="4 5" id="KW-0539">Nucleus</keyword>
<keyword evidence="3 5" id="KW-0371">Homeobox</keyword>
<dbReference type="PANTHER" id="PTHR24329">
    <property type="entry name" value="HOMEOBOX PROTEIN ARISTALESS"/>
    <property type="match status" value="1"/>
</dbReference>